<reference evidence="1" key="1">
    <citation type="submission" date="2020-07" db="EMBL/GenBank/DDBJ databases">
        <title>The High-quality genome of the commercially important snow crab, Chionoecetes opilio.</title>
        <authorList>
            <person name="Jeong J.-H."/>
            <person name="Ryu S."/>
        </authorList>
    </citation>
    <scope>NUCLEOTIDE SEQUENCE</scope>
    <source>
        <strain evidence="1">MADBK_172401_WGS</strain>
        <tissue evidence="1">Digestive gland</tissue>
    </source>
</reference>
<dbReference type="Proteomes" id="UP000770661">
    <property type="component" value="Unassembled WGS sequence"/>
</dbReference>
<dbReference type="EMBL" id="JACEEZ010007295">
    <property type="protein sequence ID" value="KAG0724150.1"/>
    <property type="molecule type" value="Genomic_DNA"/>
</dbReference>
<accession>A0A8J4YA40</accession>
<name>A0A8J4YA40_CHIOP</name>
<gene>
    <name evidence="1" type="ORF">GWK47_041244</name>
</gene>
<protein>
    <submittedName>
        <fullName evidence="1">Uncharacterized protein</fullName>
    </submittedName>
</protein>
<comment type="caution">
    <text evidence="1">The sequence shown here is derived from an EMBL/GenBank/DDBJ whole genome shotgun (WGS) entry which is preliminary data.</text>
</comment>
<proteinExistence type="predicted"/>
<organism evidence="1 2">
    <name type="scientific">Chionoecetes opilio</name>
    <name type="common">Atlantic snow crab</name>
    <name type="synonym">Cancer opilio</name>
    <dbReference type="NCBI Taxonomy" id="41210"/>
    <lineage>
        <taxon>Eukaryota</taxon>
        <taxon>Metazoa</taxon>
        <taxon>Ecdysozoa</taxon>
        <taxon>Arthropoda</taxon>
        <taxon>Crustacea</taxon>
        <taxon>Multicrustacea</taxon>
        <taxon>Malacostraca</taxon>
        <taxon>Eumalacostraca</taxon>
        <taxon>Eucarida</taxon>
        <taxon>Decapoda</taxon>
        <taxon>Pleocyemata</taxon>
        <taxon>Brachyura</taxon>
        <taxon>Eubrachyura</taxon>
        <taxon>Majoidea</taxon>
        <taxon>Majidae</taxon>
        <taxon>Chionoecetes</taxon>
    </lineage>
</organism>
<evidence type="ECO:0000313" key="2">
    <source>
        <dbReference type="Proteomes" id="UP000770661"/>
    </source>
</evidence>
<sequence length="117" mass="13065">MSAKVLGWCFCENSYRRQFHKGEVVKGAPPGLADDQFGGVWRCQTRFLGQNRNMPLKGVRSGRRVVVPLLRICQKKLTMSLELLEEPLESQAAVQGPSVEDPVKGLQPLYHGLLFLG</sequence>
<evidence type="ECO:0000313" key="1">
    <source>
        <dbReference type="EMBL" id="KAG0724150.1"/>
    </source>
</evidence>
<keyword evidence="2" id="KW-1185">Reference proteome</keyword>
<dbReference type="AlphaFoldDB" id="A0A8J4YA40"/>